<name>A0ABR9KU90_9ACTN</name>
<evidence type="ECO:0008006" key="3">
    <source>
        <dbReference type="Google" id="ProtNLM"/>
    </source>
</evidence>
<accession>A0ABR9KU90</accession>
<comment type="caution">
    <text evidence="1">The sequence shown here is derived from an EMBL/GenBank/DDBJ whole genome shotgun (WGS) entry which is preliminary data.</text>
</comment>
<dbReference type="Proteomes" id="UP000661607">
    <property type="component" value="Unassembled WGS sequence"/>
</dbReference>
<dbReference type="RefSeq" id="WP_192779789.1">
    <property type="nucleotide sequence ID" value="NZ_BAAASY010000016.1"/>
</dbReference>
<gene>
    <name evidence="1" type="ORF">H4W81_008392</name>
</gene>
<organism evidence="1 2">
    <name type="scientific">Nonomuraea africana</name>
    <dbReference type="NCBI Taxonomy" id="46171"/>
    <lineage>
        <taxon>Bacteria</taxon>
        <taxon>Bacillati</taxon>
        <taxon>Actinomycetota</taxon>
        <taxon>Actinomycetes</taxon>
        <taxon>Streptosporangiales</taxon>
        <taxon>Streptosporangiaceae</taxon>
        <taxon>Nonomuraea</taxon>
    </lineage>
</organism>
<reference evidence="1 2" key="1">
    <citation type="submission" date="2020-10" db="EMBL/GenBank/DDBJ databases">
        <title>Sequencing the genomes of 1000 actinobacteria strains.</title>
        <authorList>
            <person name="Klenk H.-P."/>
        </authorList>
    </citation>
    <scope>NUCLEOTIDE SEQUENCE [LARGE SCALE GENOMIC DNA]</scope>
    <source>
        <strain evidence="1 2">DSM 43748</strain>
    </source>
</reference>
<protein>
    <recommendedName>
        <fullName evidence="3">Excreted virulence factor EspC (Type VII ESX diderm)</fullName>
    </recommendedName>
</protein>
<dbReference type="EMBL" id="JADBEF010000001">
    <property type="protein sequence ID" value="MBE1565613.1"/>
    <property type="molecule type" value="Genomic_DNA"/>
</dbReference>
<keyword evidence="2" id="KW-1185">Reference proteome</keyword>
<evidence type="ECO:0000313" key="1">
    <source>
        <dbReference type="EMBL" id="MBE1565613.1"/>
    </source>
</evidence>
<proteinExistence type="predicted"/>
<evidence type="ECO:0000313" key="2">
    <source>
        <dbReference type="Proteomes" id="UP000661607"/>
    </source>
</evidence>
<sequence>MDLHFEALDKCRSDALKAAGQYESVDTAMPVKASTPTDSTNFGKVGGAGGLAEAVDAAWSTLSDELGHAKKKLGGVETALDTVMDNVRAAHKATS</sequence>